<name>A0ABS8Y659_DATST</name>
<accession>A0ABS8Y659</accession>
<feature type="non-terminal residue" evidence="2">
    <location>
        <position position="107"/>
    </location>
</feature>
<comment type="caution">
    <text evidence="2">The sequence shown here is derived from an EMBL/GenBank/DDBJ whole genome shotgun (WGS) entry which is preliminary data.</text>
</comment>
<feature type="compositionally biased region" description="Polar residues" evidence="1">
    <location>
        <begin position="80"/>
        <end position="89"/>
    </location>
</feature>
<dbReference type="Proteomes" id="UP000823775">
    <property type="component" value="Unassembled WGS sequence"/>
</dbReference>
<organism evidence="2 3">
    <name type="scientific">Datura stramonium</name>
    <name type="common">Jimsonweed</name>
    <name type="synonym">Common thornapple</name>
    <dbReference type="NCBI Taxonomy" id="4076"/>
    <lineage>
        <taxon>Eukaryota</taxon>
        <taxon>Viridiplantae</taxon>
        <taxon>Streptophyta</taxon>
        <taxon>Embryophyta</taxon>
        <taxon>Tracheophyta</taxon>
        <taxon>Spermatophyta</taxon>
        <taxon>Magnoliopsida</taxon>
        <taxon>eudicotyledons</taxon>
        <taxon>Gunneridae</taxon>
        <taxon>Pentapetalae</taxon>
        <taxon>asterids</taxon>
        <taxon>lamiids</taxon>
        <taxon>Solanales</taxon>
        <taxon>Solanaceae</taxon>
        <taxon>Solanoideae</taxon>
        <taxon>Datureae</taxon>
        <taxon>Datura</taxon>
    </lineage>
</organism>
<feature type="region of interest" description="Disordered" evidence="1">
    <location>
        <begin position="63"/>
        <end position="89"/>
    </location>
</feature>
<keyword evidence="3" id="KW-1185">Reference proteome</keyword>
<evidence type="ECO:0000256" key="1">
    <source>
        <dbReference type="SAM" id="MobiDB-lite"/>
    </source>
</evidence>
<protein>
    <submittedName>
        <fullName evidence="2">Uncharacterized protein</fullName>
    </submittedName>
</protein>
<sequence length="107" mass="11549">MADIISRPTRGHRSQRRYQPMFHPNLGVISGAGRQVQGKRGTHRYGIPRNMCRECPLARQGDRRGCAQSTSSVAAPAAHPSQQGVSTSAAGGQCQNKLYALSFVGSR</sequence>
<reference evidence="2 3" key="1">
    <citation type="journal article" date="2021" name="BMC Genomics">
        <title>Datura genome reveals duplications of psychoactive alkaloid biosynthetic genes and high mutation rate following tissue culture.</title>
        <authorList>
            <person name="Rajewski A."/>
            <person name="Carter-House D."/>
            <person name="Stajich J."/>
            <person name="Litt A."/>
        </authorList>
    </citation>
    <scope>NUCLEOTIDE SEQUENCE [LARGE SCALE GENOMIC DNA]</scope>
    <source>
        <strain evidence="2">AR-01</strain>
    </source>
</reference>
<gene>
    <name evidence="2" type="ORF">HAX54_039507</name>
</gene>
<evidence type="ECO:0000313" key="2">
    <source>
        <dbReference type="EMBL" id="MCE5167148.1"/>
    </source>
</evidence>
<dbReference type="EMBL" id="JACEIK010054881">
    <property type="protein sequence ID" value="MCE5167148.1"/>
    <property type="molecule type" value="Genomic_DNA"/>
</dbReference>
<proteinExistence type="predicted"/>
<evidence type="ECO:0000313" key="3">
    <source>
        <dbReference type="Proteomes" id="UP000823775"/>
    </source>
</evidence>